<evidence type="ECO:0000313" key="5">
    <source>
        <dbReference type="EMBL" id="SHF13930.1"/>
    </source>
</evidence>
<keyword evidence="6" id="KW-1185">Reference proteome</keyword>
<dbReference type="Pfam" id="PF08774">
    <property type="entry name" value="VRR_NUC"/>
    <property type="match status" value="1"/>
</dbReference>
<dbReference type="GO" id="GO:0004518">
    <property type="term" value="F:nuclease activity"/>
    <property type="evidence" value="ECO:0007669"/>
    <property type="project" value="UniProtKB-KW"/>
</dbReference>
<sequence length="104" mass="11747">MREKDIQNEIRLALNPYAVVFRINVGTFMSETGQFVSTGVPRGFSDLFGVRKSDGKAFFIEVKNEKGRTSKYQDNFLEQMRKNNAIVGVARSGEEAVRIIKEGI</sequence>
<keyword evidence="2" id="KW-0540">Nuclease</keyword>
<feature type="domain" description="VRR-NUC" evidence="4">
    <location>
        <begin position="1"/>
        <end position="94"/>
    </location>
</feature>
<dbReference type="EMBL" id="FQTY01000022">
    <property type="protein sequence ID" value="SHF13930.1"/>
    <property type="molecule type" value="Genomic_DNA"/>
</dbReference>
<dbReference type="Proteomes" id="UP000184114">
    <property type="component" value="Unassembled WGS sequence"/>
</dbReference>
<dbReference type="GO" id="GO:0016788">
    <property type="term" value="F:hydrolase activity, acting on ester bonds"/>
    <property type="evidence" value="ECO:0007669"/>
    <property type="project" value="InterPro"/>
</dbReference>
<dbReference type="STRING" id="1123404.SAMN02745784_02942"/>
<dbReference type="SMART" id="SM00990">
    <property type="entry name" value="VRR_NUC"/>
    <property type="match status" value="1"/>
</dbReference>
<evidence type="ECO:0000256" key="2">
    <source>
        <dbReference type="ARBA" id="ARBA00022722"/>
    </source>
</evidence>
<dbReference type="AlphaFoldDB" id="A0A1M4Z7D6"/>
<dbReference type="GeneID" id="90994528"/>
<accession>A0A1M4Z7D6</accession>
<evidence type="ECO:0000256" key="3">
    <source>
        <dbReference type="ARBA" id="ARBA00022801"/>
    </source>
</evidence>
<proteinExistence type="predicted"/>
<dbReference type="RefSeq" id="WP_072977702.1">
    <property type="nucleotide sequence ID" value="NZ_FQTY01000022.1"/>
</dbReference>
<comment type="cofactor">
    <cofactor evidence="1">
        <name>Mg(2+)</name>
        <dbReference type="ChEBI" id="CHEBI:18420"/>
    </cofactor>
</comment>
<evidence type="ECO:0000313" key="6">
    <source>
        <dbReference type="Proteomes" id="UP000184114"/>
    </source>
</evidence>
<dbReference type="InterPro" id="IPR014883">
    <property type="entry name" value="VRR_NUC"/>
</dbReference>
<name>A0A1M4Z7D6_9FIRM</name>
<keyword evidence="3" id="KW-0378">Hydrolase</keyword>
<reference evidence="6" key="1">
    <citation type="submission" date="2016-11" db="EMBL/GenBank/DDBJ databases">
        <authorList>
            <person name="Varghese N."/>
            <person name="Submissions S."/>
        </authorList>
    </citation>
    <scope>NUCLEOTIDE SEQUENCE [LARGE SCALE GENOMIC DNA]</scope>
    <source>
        <strain evidence="6">DSM 18095</strain>
    </source>
</reference>
<dbReference type="GO" id="GO:0003676">
    <property type="term" value="F:nucleic acid binding"/>
    <property type="evidence" value="ECO:0007669"/>
    <property type="project" value="InterPro"/>
</dbReference>
<protein>
    <submittedName>
        <fullName evidence="5">VRR-NUC domain-containing protein</fullName>
    </submittedName>
</protein>
<evidence type="ECO:0000256" key="1">
    <source>
        <dbReference type="ARBA" id="ARBA00001946"/>
    </source>
</evidence>
<dbReference type="Gene3D" id="3.40.1350.10">
    <property type="match status" value="1"/>
</dbReference>
<gene>
    <name evidence="5" type="ORF">SAMN02745784_02942</name>
</gene>
<evidence type="ECO:0000259" key="4">
    <source>
        <dbReference type="SMART" id="SM00990"/>
    </source>
</evidence>
<dbReference type="InterPro" id="IPR011856">
    <property type="entry name" value="tRNA_endonuc-like_dom_sf"/>
</dbReference>
<organism evidence="5 6">
    <name type="scientific">Tissierella praeacuta DSM 18095</name>
    <dbReference type="NCBI Taxonomy" id="1123404"/>
    <lineage>
        <taxon>Bacteria</taxon>
        <taxon>Bacillati</taxon>
        <taxon>Bacillota</taxon>
        <taxon>Tissierellia</taxon>
        <taxon>Tissierellales</taxon>
        <taxon>Tissierellaceae</taxon>
        <taxon>Tissierella</taxon>
    </lineage>
</organism>